<feature type="region of interest" description="Disordered" evidence="4">
    <location>
        <begin position="181"/>
        <end position="276"/>
    </location>
</feature>
<dbReference type="AlphaFoldDB" id="A0A0G4HYM2"/>
<feature type="compositionally biased region" description="Basic and acidic residues" evidence="4">
    <location>
        <begin position="580"/>
        <end position="592"/>
    </location>
</feature>
<keyword evidence="1" id="KW-0677">Repeat</keyword>
<feature type="compositionally biased region" description="Basic and acidic residues" evidence="4">
    <location>
        <begin position="181"/>
        <end position="198"/>
    </location>
</feature>
<keyword evidence="2 3" id="KW-0040">ANK repeat</keyword>
<evidence type="ECO:0000256" key="3">
    <source>
        <dbReference type="PROSITE-ProRule" id="PRU00023"/>
    </source>
</evidence>
<proteinExistence type="predicted"/>
<evidence type="ECO:0000313" key="6">
    <source>
        <dbReference type="EMBL" id="CEM49637.1"/>
    </source>
</evidence>
<keyword evidence="5" id="KW-1133">Transmembrane helix</keyword>
<name>A0A0G4HYM2_9ALVE</name>
<dbReference type="SMART" id="SM00248">
    <property type="entry name" value="ANK"/>
    <property type="match status" value="5"/>
</dbReference>
<evidence type="ECO:0000256" key="1">
    <source>
        <dbReference type="ARBA" id="ARBA00022737"/>
    </source>
</evidence>
<evidence type="ECO:0000256" key="4">
    <source>
        <dbReference type="SAM" id="MobiDB-lite"/>
    </source>
</evidence>
<keyword evidence="5" id="KW-0472">Membrane</keyword>
<feature type="repeat" description="ANK" evidence="3">
    <location>
        <begin position="756"/>
        <end position="788"/>
    </location>
</feature>
<feature type="repeat" description="ANK" evidence="3">
    <location>
        <begin position="690"/>
        <end position="722"/>
    </location>
</feature>
<protein>
    <submittedName>
        <fullName evidence="6">Uncharacterized protein</fullName>
    </submittedName>
</protein>
<feature type="compositionally biased region" description="Basic and acidic residues" evidence="4">
    <location>
        <begin position="241"/>
        <end position="260"/>
    </location>
</feature>
<feature type="compositionally biased region" description="Basic and acidic residues" evidence="4">
    <location>
        <begin position="267"/>
        <end position="276"/>
    </location>
</feature>
<organism evidence="6">
    <name type="scientific">Chromera velia CCMP2878</name>
    <dbReference type="NCBI Taxonomy" id="1169474"/>
    <lineage>
        <taxon>Eukaryota</taxon>
        <taxon>Sar</taxon>
        <taxon>Alveolata</taxon>
        <taxon>Colpodellida</taxon>
        <taxon>Chromeraceae</taxon>
        <taxon>Chromera</taxon>
    </lineage>
</organism>
<dbReference type="EMBL" id="CDMZ01004396">
    <property type="protein sequence ID" value="CEM49637.1"/>
    <property type="molecule type" value="Genomic_DNA"/>
</dbReference>
<feature type="region of interest" description="Disordered" evidence="4">
    <location>
        <begin position="556"/>
        <end position="606"/>
    </location>
</feature>
<dbReference type="SUPFAM" id="SSF48403">
    <property type="entry name" value="Ankyrin repeat"/>
    <property type="match status" value="1"/>
</dbReference>
<feature type="transmembrane region" description="Helical" evidence="5">
    <location>
        <begin position="93"/>
        <end position="118"/>
    </location>
</feature>
<dbReference type="PANTHER" id="PTHR24161">
    <property type="entry name" value="ANK_REP_REGION DOMAIN-CONTAINING PROTEIN-RELATED"/>
    <property type="match status" value="1"/>
</dbReference>
<reference evidence="6" key="1">
    <citation type="submission" date="2014-11" db="EMBL/GenBank/DDBJ databases">
        <authorList>
            <person name="Otto D Thomas"/>
            <person name="Naeem Raeece"/>
        </authorList>
    </citation>
    <scope>NUCLEOTIDE SEQUENCE</scope>
</reference>
<dbReference type="InterPro" id="IPR036770">
    <property type="entry name" value="Ankyrin_rpt-contain_sf"/>
</dbReference>
<evidence type="ECO:0000256" key="5">
    <source>
        <dbReference type="SAM" id="Phobius"/>
    </source>
</evidence>
<keyword evidence="5" id="KW-0812">Transmembrane</keyword>
<gene>
    <name evidence="6" type="ORF">Cvel_9513</name>
</gene>
<accession>A0A0G4HYM2</accession>
<sequence length="929" mass="101372">MPLSVETLLHQRDAIFASLSLCPSHTSGGAHQSLLCGLWKNNEETASEEDPEVVLLSDLVSISMAQLESPSSGALGKSNPTPYFFSLTSPITFWVFFCALMLIVILTVLVLLRAALWICHCARTSARRSTGRVMCPWRRGKRESGLNENGQIREEIAALQQAAGRTAEELKSLQKKIAKLEEEQREKKEPQENEKGKEGLAASFTVGHGGGRFLPTSMQRSAGWGHPCTRPSHASSPTSTKEAERDSHSKEMGCHSRDFRSSPPISLRERISDRERERDPVRLAGFEKELRVLRVKGDRTERQVSGLEEASVRWAESLKALREGLSTVESGLTALRHETAVTYGDLAGRLSSLSVRLGDGEGRLTSLERGATETARALEASATRSVHIEEFVSSSVDRLTAKGREDTECVSARLSALTACSVNTSSQLEKVVERIEREIVLREKGSSDLDGRLGACERSLATLRERESAEQGRKEIESDAVTRGMQKCRADWESSLESVYTSLQAQRQTVQDQERALGERLEIVECSLKEAAEGLIRVERRQIQIEKEKLTVRRDLSRTQKHKSAAAEDTQEDGGFEGLGTDRVERQAERDPSLPLPPGLPPQSDALTARLRPNEIRGPVEDRLVALETDGRALWALCASLLDPQDDLLTRDDALCCDAFVAAIRRGDEREVAWRLLQGADPDLPADSAGGTPPICAAAEEGHSGVVLLLAASGVDLNARTQEGYSALQIAAFYGDVETATLLMDEGAEIDTRDRNGTTPLMDACWQRQTEVATALLSRGADPNARGKNGVRPLMAACDVSIDSAEVQPELIDALLSQGANPNSQDAEGWSALHFLCKVAPPSPNPEKGWERARVRAAAIERLAAKGADVNLQTKDGTSALQLFWASDGRPPDSRVAERHGTTSVVGELMRWGVVDVDGAEDRQRTLAG</sequence>
<evidence type="ECO:0000256" key="2">
    <source>
        <dbReference type="ARBA" id="ARBA00023043"/>
    </source>
</evidence>
<dbReference type="Gene3D" id="1.25.40.20">
    <property type="entry name" value="Ankyrin repeat-containing domain"/>
    <property type="match status" value="1"/>
</dbReference>
<dbReference type="VEuPathDB" id="CryptoDB:Cvel_9513"/>
<dbReference type="Pfam" id="PF12796">
    <property type="entry name" value="Ank_2"/>
    <property type="match status" value="1"/>
</dbReference>
<dbReference type="PANTHER" id="PTHR24161:SF85">
    <property type="entry name" value="PALMITOYLTRANSFERASE HIP14"/>
    <property type="match status" value="1"/>
</dbReference>
<dbReference type="InterPro" id="IPR002110">
    <property type="entry name" value="Ankyrin_rpt"/>
</dbReference>
<dbReference type="PROSITE" id="PS50297">
    <property type="entry name" value="ANK_REP_REGION"/>
    <property type="match status" value="2"/>
</dbReference>
<feature type="repeat" description="ANK" evidence="3">
    <location>
        <begin position="723"/>
        <end position="755"/>
    </location>
</feature>
<dbReference type="PROSITE" id="PS50088">
    <property type="entry name" value="ANK_REPEAT"/>
    <property type="match status" value="3"/>
</dbReference>